<dbReference type="SUPFAM" id="SSF55729">
    <property type="entry name" value="Acyl-CoA N-acyltransferases (Nat)"/>
    <property type="match status" value="1"/>
</dbReference>
<dbReference type="GO" id="GO:0016747">
    <property type="term" value="F:acyltransferase activity, transferring groups other than amino-acyl groups"/>
    <property type="evidence" value="ECO:0007669"/>
    <property type="project" value="InterPro"/>
</dbReference>
<dbReference type="InterPro" id="IPR016181">
    <property type="entry name" value="Acyl_CoA_acyltransferase"/>
</dbReference>
<sequence>MITLATPADASEIHRIMLAAFEEYKNSSVPSSALEEKVELIRTSLVEGEEIAFVYWKNDRAVGTVRFKEQDEALYFFRLSVCPEERGRGIAGQLLQALEEYAITHNFGVLQCQVRLSVAKNIALYKNNGFYISEKRTVIKSDGKQVETALMTKKL</sequence>
<dbReference type="EMBL" id="CP008876">
    <property type="protein sequence ID" value="AIF68229.1"/>
    <property type="molecule type" value="Genomic_DNA"/>
</dbReference>
<proteinExistence type="predicted"/>
<dbReference type="Pfam" id="PF00583">
    <property type="entry name" value="Acetyltransf_1"/>
    <property type="match status" value="1"/>
</dbReference>
<accession>A0A075LPH0</accession>
<dbReference type="Gene3D" id="3.40.630.30">
    <property type="match status" value="1"/>
</dbReference>
<dbReference type="InterPro" id="IPR050832">
    <property type="entry name" value="Bact_Acetyltransf"/>
</dbReference>
<dbReference type="InterPro" id="IPR000182">
    <property type="entry name" value="GNAT_dom"/>
</dbReference>
<dbReference type="GeneID" id="34223147"/>
<evidence type="ECO:0000313" key="5">
    <source>
        <dbReference type="Proteomes" id="UP000027980"/>
    </source>
</evidence>
<dbReference type="HOGENOM" id="CLU_117133_0_0_9"/>
<dbReference type="PROSITE" id="PS51186">
    <property type="entry name" value="GNAT"/>
    <property type="match status" value="1"/>
</dbReference>
<name>A0A075LPH0_9BACI</name>
<evidence type="ECO:0000256" key="2">
    <source>
        <dbReference type="ARBA" id="ARBA00023315"/>
    </source>
</evidence>
<feature type="domain" description="N-acetyltransferase" evidence="3">
    <location>
        <begin position="1"/>
        <end position="155"/>
    </location>
</feature>
<dbReference type="CDD" id="cd04301">
    <property type="entry name" value="NAT_SF"/>
    <property type="match status" value="1"/>
</dbReference>
<protein>
    <recommendedName>
        <fullName evidence="3">N-acetyltransferase domain-containing protein</fullName>
    </recommendedName>
</protein>
<dbReference type="RefSeq" id="WP_038564970.1">
    <property type="nucleotide sequence ID" value="NZ_CP008876.1"/>
</dbReference>
<keyword evidence="2" id="KW-0012">Acyltransferase</keyword>
<dbReference type="Proteomes" id="UP000027980">
    <property type="component" value="Chromosome"/>
</dbReference>
<evidence type="ECO:0000259" key="3">
    <source>
        <dbReference type="PROSITE" id="PS51186"/>
    </source>
</evidence>
<dbReference type="OrthoDB" id="2594246at2"/>
<gene>
    <name evidence="4" type="ORF">GZ22_17380</name>
</gene>
<evidence type="ECO:0000256" key="1">
    <source>
        <dbReference type="ARBA" id="ARBA00022679"/>
    </source>
</evidence>
<dbReference type="KEGG" id="tap:GZ22_17380"/>
<reference evidence="4 5" key="1">
    <citation type="submission" date="2014-07" db="EMBL/GenBank/DDBJ databases">
        <title>Complete genome sequence of a moderately halophilic bacterium Terribacillus aidingensis MP602, isolated from Cryptomeria fortunei in Tianmu mountain in China.</title>
        <authorList>
            <person name="Wang Y."/>
            <person name="Lu P."/>
            <person name="Zhang L."/>
        </authorList>
    </citation>
    <scope>NUCLEOTIDE SEQUENCE [LARGE SCALE GENOMIC DNA]</scope>
    <source>
        <strain evidence="4 5">MP602</strain>
    </source>
</reference>
<evidence type="ECO:0000313" key="4">
    <source>
        <dbReference type="EMBL" id="AIF68229.1"/>
    </source>
</evidence>
<dbReference type="AlphaFoldDB" id="A0A075LPH0"/>
<dbReference type="PANTHER" id="PTHR43877">
    <property type="entry name" value="AMINOALKYLPHOSPHONATE N-ACETYLTRANSFERASE-RELATED-RELATED"/>
    <property type="match status" value="1"/>
</dbReference>
<keyword evidence="1" id="KW-0808">Transferase</keyword>
<organism evidence="4 5">
    <name type="scientific">Terribacillus saccharophilus</name>
    <dbReference type="NCBI Taxonomy" id="361277"/>
    <lineage>
        <taxon>Bacteria</taxon>
        <taxon>Bacillati</taxon>
        <taxon>Bacillota</taxon>
        <taxon>Bacilli</taxon>
        <taxon>Bacillales</taxon>
        <taxon>Bacillaceae</taxon>
        <taxon>Terribacillus</taxon>
    </lineage>
</organism>